<name>A0A5J4X2S9_9EUKA</name>
<evidence type="ECO:0000313" key="2">
    <source>
        <dbReference type="Proteomes" id="UP000324800"/>
    </source>
</evidence>
<protein>
    <submittedName>
        <fullName evidence="1">Uncharacterized protein</fullName>
    </submittedName>
</protein>
<sequence length="521" mass="60315">MTQASGQNAQALFTHLRDGADLNMTPSQQLTDDRDANGSDINVFASDCEITVTDADAGPALRTPPMQDIQFFIMRFMELLTWRNAFAIDFWANPIAQAQIWDYKARTLHAPQVTRHLEGPSHQVLNNVSNSRVDGYIQNLQFLILMLHKLKILSIQHFLQGNTKETLIDLVDMCAAIHRFAERPIYIKIQMKQGAQGAQQFDPGFNGVMSHAIQPLHALRLIQVQSSQDLVNLQAGQYSATAMGPGQQIPQLVTFTPTQIIQQFYSGQLIPRPQIQQPFQGVWLIPRNTTILRFSVTEPFLIDPTFFRLQHITILIAKHYRRLTIVYVEFSDIWTVINTIIQFINPTSTKHSRPSNLFNQASRARTLSNQIYIIINYPRSVHQHLYYNKIKFKNQDMLIEDQQIHLEQPDKENFIRLIAIMEQGDHIKNGLRSFYSSRPPELTINMNQQRFNAHRDFWAQRSYTLRYLGLKASGQHRREFGEDLLNASAFIQRHAIHEYLTISEWKAFWREVDTELYIDTL</sequence>
<accession>A0A5J4X2S9</accession>
<comment type="caution">
    <text evidence="1">The sequence shown here is derived from an EMBL/GenBank/DDBJ whole genome shotgun (WGS) entry which is preliminary data.</text>
</comment>
<dbReference type="AlphaFoldDB" id="A0A5J4X2S9"/>
<reference evidence="1 2" key="1">
    <citation type="submission" date="2019-03" db="EMBL/GenBank/DDBJ databases">
        <title>Single cell metagenomics reveals metabolic interactions within the superorganism composed of flagellate Streblomastix strix and complex community of Bacteroidetes bacteria on its surface.</title>
        <authorList>
            <person name="Treitli S.C."/>
            <person name="Kolisko M."/>
            <person name="Husnik F."/>
            <person name="Keeling P."/>
            <person name="Hampl V."/>
        </authorList>
    </citation>
    <scope>NUCLEOTIDE SEQUENCE [LARGE SCALE GENOMIC DNA]</scope>
    <source>
        <strain evidence="1">ST1C</strain>
    </source>
</reference>
<proteinExistence type="predicted"/>
<dbReference type="Proteomes" id="UP000324800">
    <property type="component" value="Unassembled WGS sequence"/>
</dbReference>
<organism evidence="1 2">
    <name type="scientific">Streblomastix strix</name>
    <dbReference type="NCBI Taxonomy" id="222440"/>
    <lineage>
        <taxon>Eukaryota</taxon>
        <taxon>Metamonada</taxon>
        <taxon>Preaxostyla</taxon>
        <taxon>Oxymonadida</taxon>
        <taxon>Streblomastigidae</taxon>
        <taxon>Streblomastix</taxon>
    </lineage>
</organism>
<evidence type="ECO:0000313" key="1">
    <source>
        <dbReference type="EMBL" id="KAA6401500.1"/>
    </source>
</evidence>
<gene>
    <name evidence="1" type="ORF">EZS28_002983</name>
</gene>
<dbReference type="EMBL" id="SNRW01000381">
    <property type="protein sequence ID" value="KAA6401500.1"/>
    <property type="molecule type" value="Genomic_DNA"/>
</dbReference>